<reference evidence="1" key="1">
    <citation type="journal article" date="2014" name="Front. Microbiol.">
        <title>High frequency of phylogenetically diverse reductive dehalogenase-homologous genes in deep subseafloor sedimentary metagenomes.</title>
        <authorList>
            <person name="Kawai M."/>
            <person name="Futagami T."/>
            <person name="Toyoda A."/>
            <person name="Takaki Y."/>
            <person name="Nishi S."/>
            <person name="Hori S."/>
            <person name="Arai W."/>
            <person name="Tsubouchi T."/>
            <person name="Morono Y."/>
            <person name="Uchiyama I."/>
            <person name="Ito T."/>
            <person name="Fujiyama A."/>
            <person name="Inagaki F."/>
            <person name="Takami H."/>
        </authorList>
    </citation>
    <scope>NUCLEOTIDE SEQUENCE</scope>
    <source>
        <strain evidence="1">Expedition CK06-06</strain>
    </source>
</reference>
<feature type="non-terminal residue" evidence="1">
    <location>
        <position position="1"/>
    </location>
</feature>
<evidence type="ECO:0000313" key="1">
    <source>
        <dbReference type="EMBL" id="GAH35067.1"/>
    </source>
</evidence>
<accession>X1ER70</accession>
<dbReference type="AlphaFoldDB" id="X1ER70"/>
<sequence>VAKEAIKTSDKIIDLREKDLLNSVFCIPKKKEKNMVVYLFIK</sequence>
<proteinExistence type="predicted"/>
<dbReference type="EMBL" id="BARU01009289">
    <property type="protein sequence ID" value="GAH35067.1"/>
    <property type="molecule type" value="Genomic_DNA"/>
</dbReference>
<organism evidence="1">
    <name type="scientific">marine sediment metagenome</name>
    <dbReference type="NCBI Taxonomy" id="412755"/>
    <lineage>
        <taxon>unclassified sequences</taxon>
        <taxon>metagenomes</taxon>
        <taxon>ecological metagenomes</taxon>
    </lineage>
</organism>
<protein>
    <submittedName>
        <fullName evidence="1">Uncharacterized protein</fullName>
    </submittedName>
</protein>
<comment type="caution">
    <text evidence="1">The sequence shown here is derived from an EMBL/GenBank/DDBJ whole genome shotgun (WGS) entry which is preliminary data.</text>
</comment>
<name>X1ER70_9ZZZZ</name>
<gene>
    <name evidence="1" type="ORF">S03H2_17954</name>
</gene>